<dbReference type="SUPFAM" id="SSF56349">
    <property type="entry name" value="DNA breaking-rejoining enzymes"/>
    <property type="match status" value="1"/>
</dbReference>
<feature type="domain" description="Tyr recombinase" evidence="6">
    <location>
        <begin position="180"/>
        <end position="346"/>
    </location>
</feature>
<keyword evidence="2" id="KW-0229">DNA integration</keyword>
<dbReference type="Pfam" id="PF17293">
    <property type="entry name" value="Arm-DNA-bind_5"/>
    <property type="match status" value="1"/>
</dbReference>
<keyword evidence="4" id="KW-0233">DNA recombination</keyword>
<dbReference type="InterPro" id="IPR050090">
    <property type="entry name" value="Tyrosine_recombinase_XerCD"/>
</dbReference>
<sequence>MKITIRKYPLKDNRSSLYLDIYKNGTRTKEYLGLYVFDRPENNVQKEHSEKNRMRAERLRLNLLEKYQEELALKKINTPQVDTFLDSYIESEKLSKISLGHWNGLKKHLRAFFNYSPPHLEQLEPNFQEKFAKYLRSEGLKQNTIHQYIKKLDLLCQQAMNKHSKSPQFISINTKAEEKNDRDLLTVEELKLLSQKAPKHPLLLAIKLGAMTGLSISELLELTYKDIALEDNKVFFKIGANKIPIFPTVLKFLDERKMNTSSKILPLLKYSRIFNKQLKEFIQSHLHSHKVISFSSLKYTYIMILLSRGFDIYEITKFIRVKSIATTQKYLDYIHLYNTTYDKPLDNFDFEL</sequence>
<dbReference type="Gene3D" id="1.10.443.10">
    <property type="entry name" value="Intergrase catalytic core"/>
    <property type="match status" value="1"/>
</dbReference>
<evidence type="ECO:0000256" key="4">
    <source>
        <dbReference type="ARBA" id="ARBA00023172"/>
    </source>
</evidence>
<dbReference type="InterPro" id="IPR010998">
    <property type="entry name" value="Integrase_recombinase_N"/>
</dbReference>
<evidence type="ECO:0000256" key="5">
    <source>
        <dbReference type="PROSITE-ProRule" id="PRU01248"/>
    </source>
</evidence>
<dbReference type="InterPro" id="IPR011010">
    <property type="entry name" value="DNA_brk_join_enz"/>
</dbReference>
<dbReference type="Proteomes" id="UP001185092">
    <property type="component" value="Unassembled WGS sequence"/>
</dbReference>
<dbReference type="InterPro" id="IPR002104">
    <property type="entry name" value="Integrase_catalytic"/>
</dbReference>
<proteinExistence type="inferred from homology"/>
<keyword evidence="3 5" id="KW-0238">DNA-binding</keyword>
<evidence type="ECO:0000259" key="7">
    <source>
        <dbReference type="PROSITE" id="PS51900"/>
    </source>
</evidence>
<dbReference type="AlphaFoldDB" id="A0AAE3XQ79"/>
<dbReference type="PROSITE" id="PS51900">
    <property type="entry name" value="CB"/>
    <property type="match status" value="1"/>
</dbReference>
<evidence type="ECO:0000313" key="9">
    <source>
        <dbReference type="Proteomes" id="UP001185092"/>
    </source>
</evidence>
<dbReference type="InterPro" id="IPR025269">
    <property type="entry name" value="SAM-like_dom"/>
</dbReference>
<dbReference type="GO" id="GO:0006310">
    <property type="term" value="P:DNA recombination"/>
    <property type="evidence" value="ECO:0007669"/>
    <property type="project" value="UniProtKB-KW"/>
</dbReference>
<dbReference type="EMBL" id="JAVDQD010000002">
    <property type="protein sequence ID" value="MDR6239359.1"/>
    <property type="molecule type" value="Genomic_DNA"/>
</dbReference>
<feature type="domain" description="Core-binding (CB)" evidence="7">
    <location>
        <begin position="79"/>
        <end position="160"/>
    </location>
</feature>
<dbReference type="PANTHER" id="PTHR30349">
    <property type="entry name" value="PHAGE INTEGRASE-RELATED"/>
    <property type="match status" value="1"/>
</dbReference>
<evidence type="ECO:0000259" key="6">
    <source>
        <dbReference type="PROSITE" id="PS51898"/>
    </source>
</evidence>
<gene>
    <name evidence="8" type="ORF">HNQ88_002396</name>
</gene>
<dbReference type="InterPro" id="IPR044068">
    <property type="entry name" value="CB"/>
</dbReference>
<dbReference type="PANTHER" id="PTHR30349:SF41">
    <property type="entry name" value="INTEGRASE_RECOMBINASE PROTEIN MJ0367-RELATED"/>
    <property type="match status" value="1"/>
</dbReference>
<name>A0AAE3XQ79_9BACT</name>
<keyword evidence="9" id="KW-1185">Reference proteome</keyword>
<accession>A0AAE3XQ79</accession>
<dbReference type="GO" id="GO:0015074">
    <property type="term" value="P:DNA integration"/>
    <property type="evidence" value="ECO:0007669"/>
    <property type="project" value="UniProtKB-KW"/>
</dbReference>
<comment type="caution">
    <text evidence="8">The sequence shown here is derived from an EMBL/GenBank/DDBJ whole genome shotgun (WGS) entry which is preliminary data.</text>
</comment>
<organism evidence="8 9">
    <name type="scientific">Aureibacter tunicatorum</name>
    <dbReference type="NCBI Taxonomy" id="866807"/>
    <lineage>
        <taxon>Bacteria</taxon>
        <taxon>Pseudomonadati</taxon>
        <taxon>Bacteroidota</taxon>
        <taxon>Cytophagia</taxon>
        <taxon>Cytophagales</taxon>
        <taxon>Persicobacteraceae</taxon>
        <taxon>Aureibacter</taxon>
    </lineage>
</organism>
<dbReference type="InterPro" id="IPR013762">
    <property type="entry name" value="Integrase-like_cat_sf"/>
</dbReference>
<evidence type="ECO:0000313" key="8">
    <source>
        <dbReference type="EMBL" id="MDR6239359.1"/>
    </source>
</evidence>
<dbReference type="InterPro" id="IPR035386">
    <property type="entry name" value="Arm-DNA-bind_5"/>
</dbReference>
<reference evidence="8" key="1">
    <citation type="submission" date="2023-07" db="EMBL/GenBank/DDBJ databases">
        <title>Genomic Encyclopedia of Type Strains, Phase IV (KMG-IV): sequencing the most valuable type-strain genomes for metagenomic binning, comparative biology and taxonomic classification.</title>
        <authorList>
            <person name="Goeker M."/>
        </authorList>
    </citation>
    <scope>NUCLEOTIDE SEQUENCE</scope>
    <source>
        <strain evidence="8">DSM 26174</strain>
    </source>
</reference>
<dbReference type="Pfam" id="PF13102">
    <property type="entry name" value="Phage_int_SAM_5"/>
    <property type="match status" value="1"/>
</dbReference>
<dbReference type="Gene3D" id="1.10.150.130">
    <property type="match status" value="1"/>
</dbReference>
<dbReference type="PROSITE" id="PS51898">
    <property type="entry name" value="TYR_RECOMBINASE"/>
    <property type="match status" value="1"/>
</dbReference>
<comment type="similarity">
    <text evidence="1">Belongs to the 'phage' integrase family.</text>
</comment>
<dbReference type="RefSeq" id="WP_309938997.1">
    <property type="nucleotide sequence ID" value="NZ_AP025305.1"/>
</dbReference>
<dbReference type="GO" id="GO:0003677">
    <property type="term" value="F:DNA binding"/>
    <property type="evidence" value="ECO:0007669"/>
    <property type="project" value="UniProtKB-UniRule"/>
</dbReference>
<evidence type="ECO:0000256" key="3">
    <source>
        <dbReference type="ARBA" id="ARBA00023125"/>
    </source>
</evidence>
<evidence type="ECO:0000256" key="2">
    <source>
        <dbReference type="ARBA" id="ARBA00022908"/>
    </source>
</evidence>
<evidence type="ECO:0000256" key="1">
    <source>
        <dbReference type="ARBA" id="ARBA00008857"/>
    </source>
</evidence>
<protein>
    <submittedName>
        <fullName evidence="8">Integrase</fullName>
    </submittedName>
</protein>